<keyword evidence="1" id="KW-0472">Membrane</keyword>
<keyword evidence="1" id="KW-1133">Transmembrane helix</keyword>
<reference evidence="2" key="2">
    <citation type="submission" date="2020-09" db="EMBL/GenBank/DDBJ databases">
        <authorList>
            <person name="Sun Q."/>
            <person name="Zhou Y."/>
        </authorList>
    </citation>
    <scope>NUCLEOTIDE SEQUENCE</scope>
    <source>
        <strain evidence="2">CGMCC 1.12919</strain>
    </source>
</reference>
<keyword evidence="1" id="KW-0812">Transmembrane</keyword>
<proteinExistence type="predicted"/>
<dbReference type="PANTHER" id="PTHR42941">
    <property type="entry name" value="SLL1037 PROTEIN"/>
    <property type="match status" value="1"/>
</dbReference>
<dbReference type="Pfam" id="PF16868">
    <property type="entry name" value="NMT1_3"/>
    <property type="match status" value="1"/>
</dbReference>
<keyword evidence="3" id="KW-1185">Reference proteome</keyword>
<name>A0A916UYA5_9HYPH</name>
<dbReference type="AlphaFoldDB" id="A0A916UYA5"/>
<evidence type="ECO:0000256" key="1">
    <source>
        <dbReference type="SAM" id="Phobius"/>
    </source>
</evidence>
<sequence length="439" mass="45501">MALAAVGAGLAVVAVLAAAAYVLRLPTRLTVALLADDAIDRAIFQAAAAQLKTRRSPLRLELVVQDDPSQPLAALDGGKVDLAIARSDAAVPASARVVLILRNDAAVIIAAKASGITKTTEFAGRRIGISTDVPGTGDVFTTLLSYYGLSGRQVTRVDLALADVPAAFKDGRIDAAILMGVPGARALTKTVHAVDTVLHDRVVFVGVDDADAVAAVHDGLASTKIAEGAFSGRPLQPPADVSTIGYGVRLFATDALDESTVAALVRQLLAMKSSLAASHSTAANIAPPDPDDDNSLVLHAGVKAYLDGDDTSFVERYSDYLYLGASLASGLASAVALSMGSLASRRRRRTLAALFDIQDVAAKVPAATTLAELTAIEQAASERARLAFRKAADGELRGEDIAAFGLALTDLRAAIAARRTLIVEQQSRYEGRGTRGVST</sequence>
<reference evidence="2" key="1">
    <citation type="journal article" date="2014" name="Int. J. Syst. Evol. Microbiol.">
        <title>Complete genome sequence of Corynebacterium casei LMG S-19264T (=DSM 44701T), isolated from a smear-ripened cheese.</title>
        <authorList>
            <consortium name="US DOE Joint Genome Institute (JGI-PGF)"/>
            <person name="Walter F."/>
            <person name="Albersmeier A."/>
            <person name="Kalinowski J."/>
            <person name="Ruckert C."/>
        </authorList>
    </citation>
    <scope>NUCLEOTIDE SEQUENCE</scope>
    <source>
        <strain evidence="2">CGMCC 1.12919</strain>
    </source>
</reference>
<dbReference type="InterPro" id="IPR011852">
    <property type="entry name" value="TRAP_TAXI"/>
</dbReference>
<organism evidence="2 3">
    <name type="scientific">Chelatococcus reniformis</name>
    <dbReference type="NCBI Taxonomy" id="1494448"/>
    <lineage>
        <taxon>Bacteria</taxon>
        <taxon>Pseudomonadati</taxon>
        <taxon>Pseudomonadota</taxon>
        <taxon>Alphaproteobacteria</taxon>
        <taxon>Hyphomicrobiales</taxon>
        <taxon>Chelatococcaceae</taxon>
        <taxon>Chelatococcus</taxon>
    </lineage>
</organism>
<dbReference type="SUPFAM" id="SSF53850">
    <property type="entry name" value="Periplasmic binding protein-like II"/>
    <property type="match status" value="1"/>
</dbReference>
<evidence type="ECO:0000313" key="2">
    <source>
        <dbReference type="EMBL" id="GGC93624.1"/>
    </source>
</evidence>
<dbReference type="Proteomes" id="UP000637002">
    <property type="component" value="Unassembled WGS sequence"/>
</dbReference>
<dbReference type="Gene3D" id="3.40.190.10">
    <property type="entry name" value="Periplasmic binding protein-like II"/>
    <property type="match status" value="2"/>
</dbReference>
<gene>
    <name evidence="2" type="ORF">GCM10010994_59280</name>
</gene>
<feature type="transmembrane region" description="Helical" evidence="1">
    <location>
        <begin position="320"/>
        <end position="339"/>
    </location>
</feature>
<dbReference type="EMBL" id="BMGG01000014">
    <property type="protein sequence ID" value="GGC93624.1"/>
    <property type="molecule type" value="Genomic_DNA"/>
</dbReference>
<evidence type="ECO:0000313" key="3">
    <source>
        <dbReference type="Proteomes" id="UP000637002"/>
    </source>
</evidence>
<accession>A0A916UYA5</accession>
<dbReference type="PANTHER" id="PTHR42941:SF1">
    <property type="entry name" value="SLL1037 PROTEIN"/>
    <property type="match status" value="1"/>
</dbReference>
<comment type="caution">
    <text evidence="2">The sequence shown here is derived from an EMBL/GenBank/DDBJ whole genome shotgun (WGS) entry which is preliminary data.</text>
</comment>
<protein>
    <submittedName>
        <fullName evidence="2">TRAP ABC transporter</fullName>
    </submittedName>
</protein>